<keyword evidence="2" id="KW-1185">Reference proteome</keyword>
<dbReference type="EMBL" id="FYDG01000007">
    <property type="protein sequence ID" value="SNB76072.1"/>
    <property type="molecule type" value="Genomic_DNA"/>
</dbReference>
<evidence type="ECO:0000313" key="1">
    <source>
        <dbReference type="EMBL" id="SNB76072.1"/>
    </source>
</evidence>
<protein>
    <submittedName>
        <fullName evidence="1">Uncharacterized protein</fullName>
    </submittedName>
</protein>
<proteinExistence type="predicted"/>
<reference evidence="2" key="1">
    <citation type="submission" date="2017-06" db="EMBL/GenBank/DDBJ databases">
        <authorList>
            <person name="Varghese N."/>
            <person name="Submissions S."/>
        </authorList>
    </citation>
    <scope>NUCLEOTIDE SEQUENCE [LARGE SCALE GENOMIC DNA]</scope>
    <source>
        <strain evidence="2">DSM 137</strain>
    </source>
</reference>
<evidence type="ECO:0000313" key="2">
    <source>
        <dbReference type="Proteomes" id="UP000198418"/>
    </source>
</evidence>
<dbReference type="RefSeq" id="WP_088521329.1">
    <property type="nucleotide sequence ID" value="NZ_FYDG01000007.1"/>
</dbReference>
<dbReference type="AlphaFoldDB" id="A0A212RTQ3"/>
<dbReference type="Proteomes" id="UP000198418">
    <property type="component" value="Unassembled WGS sequence"/>
</dbReference>
<organism evidence="1 2">
    <name type="scientific">Rhodoblastus acidophilus</name>
    <name type="common">Rhodopseudomonas acidophila</name>
    <dbReference type="NCBI Taxonomy" id="1074"/>
    <lineage>
        <taxon>Bacteria</taxon>
        <taxon>Pseudomonadati</taxon>
        <taxon>Pseudomonadota</taxon>
        <taxon>Alphaproteobacteria</taxon>
        <taxon>Hyphomicrobiales</taxon>
        <taxon>Rhodoblastaceae</taxon>
        <taxon>Rhodoblastus</taxon>
    </lineage>
</organism>
<name>A0A212RTQ3_RHOAC</name>
<gene>
    <name evidence="1" type="ORF">SAMN06265338_10795</name>
</gene>
<sequence length="88" mass="9784">MHFEFRSQIYADASDMHHAIAIAYLLDSGGRDEWDRRAFLASHSAEACADEAIVQWLLDEPAWANPRGFSRVSLIDAYAELLQSGSAA</sequence>
<accession>A0A212RTQ3</accession>